<dbReference type="Gene3D" id="3.30.40.10">
    <property type="entry name" value="Zinc/RING finger domain, C3HC4 (zinc finger)"/>
    <property type="match status" value="1"/>
</dbReference>
<feature type="region of interest" description="Disordered" evidence="13">
    <location>
        <begin position="296"/>
        <end position="318"/>
    </location>
</feature>
<dbReference type="EMBL" id="BQFW01000013">
    <property type="protein sequence ID" value="GJJ77335.1"/>
    <property type="molecule type" value="Genomic_DNA"/>
</dbReference>
<evidence type="ECO:0000256" key="8">
    <source>
        <dbReference type="ARBA" id="ARBA00022786"/>
    </source>
</evidence>
<dbReference type="SUPFAM" id="SSF57850">
    <property type="entry name" value="RING/U-box"/>
    <property type="match status" value="1"/>
</dbReference>
<dbReference type="PANTHER" id="PTHR45977">
    <property type="entry name" value="TARGET OF ERK KINASE MPK-1"/>
    <property type="match status" value="1"/>
</dbReference>
<feature type="compositionally biased region" description="Basic residues" evidence="13">
    <location>
        <begin position="471"/>
        <end position="483"/>
    </location>
</feature>
<evidence type="ECO:0000256" key="7">
    <source>
        <dbReference type="ARBA" id="ARBA00022771"/>
    </source>
</evidence>
<dbReference type="PROSITE" id="PS50089">
    <property type="entry name" value="ZF_RING_2"/>
    <property type="match status" value="1"/>
</dbReference>
<dbReference type="Pfam" id="PF13639">
    <property type="entry name" value="zf-RING_2"/>
    <property type="match status" value="1"/>
</dbReference>
<dbReference type="Proteomes" id="UP000827284">
    <property type="component" value="Unassembled WGS sequence"/>
</dbReference>
<dbReference type="GO" id="GO:0016020">
    <property type="term" value="C:membrane"/>
    <property type="evidence" value="ECO:0007669"/>
    <property type="project" value="UniProtKB-SubCell"/>
</dbReference>
<dbReference type="GO" id="GO:0008270">
    <property type="term" value="F:zinc ion binding"/>
    <property type="evidence" value="ECO:0007669"/>
    <property type="project" value="UniProtKB-KW"/>
</dbReference>
<dbReference type="AlphaFoldDB" id="A0A9P3M0U5"/>
<dbReference type="SMART" id="SM00184">
    <property type="entry name" value="RING"/>
    <property type="match status" value="1"/>
</dbReference>
<organism evidence="16 17">
    <name type="scientific">Entomortierella parvispora</name>
    <dbReference type="NCBI Taxonomy" id="205924"/>
    <lineage>
        <taxon>Eukaryota</taxon>
        <taxon>Fungi</taxon>
        <taxon>Fungi incertae sedis</taxon>
        <taxon>Mucoromycota</taxon>
        <taxon>Mortierellomycotina</taxon>
        <taxon>Mortierellomycetes</taxon>
        <taxon>Mortierellales</taxon>
        <taxon>Mortierellaceae</taxon>
        <taxon>Entomortierella</taxon>
    </lineage>
</organism>
<gene>
    <name evidence="16" type="ORF">EMPS_09694</name>
</gene>
<dbReference type="GO" id="GO:0061630">
    <property type="term" value="F:ubiquitin protein ligase activity"/>
    <property type="evidence" value="ECO:0007669"/>
    <property type="project" value="UniProtKB-EC"/>
</dbReference>
<feature type="transmembrane region" description="Helical" evidence="14">
    <location>
        <begin position="153"/>
        <end position="177"/>
    </location>
</feature>
<dbReference type="GO" id="GO:0006511">
    <property type="term" value="P:ubiquitin-dependent protein catabolic process"/>
    <property type="evidence" value="ECO:0007669"/>
    <property type="project" value="TreeGrafter"/>
</dbReference>
<comment type="catalytic activity">
    <reaction evidence="1">
        <text>S-ubiquitinyl-[E2 ubiquitin-conjugating enzyme]-L-cysteine + [acceptor protein]-L-lysine = [E2 ubiquitin-conjugating enzyme]-L-cysteine + N(6)-ubiquitinyl-[acceptor protein]-L-lysine.</text>
        <dbReference type="EC" id="2.3.2.27"/>
    </reaction>
</comment>
<keyword evidence="9" id="KW-0862">Zinc</keyword>
<evidence type="ECO:0000256" key="6">
    <source>
        <dbReference type="ARBA" id="ARBA00022723"/>
    </source>
</evidence>
<evidence type="ECO:0000256" key="12">
    <source>
        <dbReference type="PROSITE-ProRule" id="PRU00175"/>
    </source>
</evidence>
<keyword evidence="10 14" id="KW-1133">Transmembrane helix</keyword>
<feature type="region of interest" description="Disordered" evidence="13">
    <location>
        <begin position="1"/>
        <end position="72"/>
    </location>
</feature>
<keyword evidence="11 14" id="KW-0472">Membrane</keyword>
<dbReference type="EC" id="2.3.2.27" evidence="3"/>
<evidence type="ECO:0000313" key="17">
    <source>
        <dbReference type="Proteomes" id="UP000827284"/>
    </source>
</evidence>
<feature type="region of interest" description="Disordered" evidence="13">
    <location>
        <begin position="471"/>
        <end position="498"/>
    </location>
</feature>
<reference evidence="16" key="1">
    <citation type="submission" date="2021-11" db="EMBL/GenBank/DDBJ databases">
        <authorList>
            <person name="Herlambang A."/>
            <person name="Guo Y."/>
            <person name="Takashima Y."/>
            <person name="Nishizawa T."/>
        </authorList>
    </citation>
    <scope>NUCLEOTIDE SEQUENCE</scope>
    <source>
        <strain evidence="16">E1425</strain>
    </source>
</reference>
<dbReference type="GO" id="GO:0016567">
    <property type="term" value="P:protein ubiquitination"/>
    <property type="evidence" value="ECO:0007669"/>
    <property type="project" value="TreeGrafter"/>
</dbReference>
<name>A0A9P3M0U5_9FUNG</name>
<evidence type="ECO:0000256" key="11">
    <source>
        <dbReference type="ARBA" id="ARBA00023136"/>
    </source>
</evidence>
<keyword evidence="7 12" id="KW-0863">Zinc-finger</keyword>
<evidence type="ECO:0000256" key="10">
    <source>
        <dbReference type="ARBA" id="ARBA00022989"/>
    </source>
</evidence>
<evidence type="ECO:0000259" key="15">
    <source>
        <dbReference type="PROSITE" id="PS50089"/>
    </source>
</evidence>
<keyword evidence="6" id="KW-0479">Metal-binding</keyword>
<feature type="compositionally biased region" description="Pro residues" evidence="13">
    <location>
        <begin position="14"/>
        <end position="31"/>
    </location>
</feature>
<proteinExistence type="predicted"/>
<feature type="transmembrane region" description="Helical" evidence="14">
    <location>
        <begin position="121"/>
        <end position="141"/>
    </location>
</feature>
<comment type="caution">
    <text evidence="16">The sequence shown here is derived from an EMBL/GenBank/DDBJ whole genome shotgun (WGS) entry which is preliminary data.</text>
</comment>
<dbReference type="PANTHER" id="PTHR45977:SF4">
    <property type="entry name" value="RING-TYPE DOMAIN-CONTAINING PROTEIN"/>
    <property type="match status" value="1"/>
</dbReference>
<dbReference type="InterPro" id="IPR001841">
    <property type="entry name" value="Znf_RING"/>
</dbReference>
<feature type="domain" description="RING-type" evidence="15">
    <location>
        <begin position="420"/>
        <end position="461"/>
    </location>
</feature>
<dbReference type="InterPro" id="IPR013083">
    <property type="entry name" value="Znf_RING/FYVE/PHD"/>
</dbReference>
<keyword evidence="17" id="KW-1185">Reference proteome</keyword>
<evidence type="ECO:0000256" key="4">
    <source>
        <dbReference type="ARBA" id="ARBA00022679"/>
    </source>
</evidence>
<evidence type="ECO:0000256" key="2">
    <source>
        <dbReference type="ARBA" id="ARBA00004141"/>
    </source>
</evidence>
<sequence>MPTTGHSVSNPIPSLGPPPSRSSQAPTPPPVGLSGVFSTPSRLSVNSTRSLSPSNVLQDPQPSKAPSVVSRASSRPASVRPVVASASALISSVDGRMVRHNLYLDVVQSWSRLSTSSRGLLIYYIGATFIEIVTTVTVVLVERSEARECVYMVVFLALYLARSIVICGLLLRRFLYVQPDDLPRDLSGACGVHYKTMINWASFVLLLFSVVILTTQSSCINTAPGLFYLVLVFSLVGYACLAVLVFLWFIVMFCLNGLVYLLEIFGVGPTVMQWQGASPEMIDAIPVIKFSKKPLPGEPLAQTTPCGNDGDDEKGTAGALSLSASNMAPAPVIVVSQDGESSGSGPADLSEPSDVVIDITALGIDDSSTRADDNGATQYGQGSGTLILEELDPEVPQLNQQEKKSGDAGEQVECRISTACSICLCEYEDQEDLRRLPCDHYFHKECVDEWLKLKRTCPLCKRDITESSSVRTKKIWRRRRNNRTRPGGHGSSSSHLHH</sequence>
<keyword evidence="8" id="KW-0833">Ubl conjugation pathway</keyword>
<dbReference type="InterPro" id="IPR011016">
    <property type="entry name" value="Znf_RING-CH"/>
</dbReference>
<evidence type="ECO:0000256" key="13">
    <source>
        <dbReference type="SAM" id="MobiDB-lite"/>
    </source>
</evidence>
<reference evidence="16" key="2">
    <citation type="journal article" date="2022" name="Microbiol. Resour. Announc.">
        <title>Whole-Genome Sequence of Entomortierella parvispora E1425, a Mucoromycotan Fungus Associated with Burkholderiaceae-Related Endosymbiotic Bacteria.</title>
        <authorList>
            <person name="Herlambang A."/>
            <person name="Guo Y."/>
            <person name="Takashima Y."/>
            <person name="Narisawa K."/>
            <person name="Ohta H."/>
            <person name="Nishizawa T."/>
        </authorList>
    </citation>
    <scope>NUCLEOTIDE SEQUENCE</scope>
    <source>
        <strain evidence="16">E1425</strain>
    </source>
</reference>
<keyword evidence="5 14" id="KW-0812">Transmembrane</keyword>
<evidence type="ECO:0000256" key="9">
    <source>
        <dbReference type="ARBA" id="ARBA00022833"/>
    </source>
</evidence>
<evidence type="ECO:0000313" key="16">
    <source>
        <dbReference type="EMBL" id="GJJ77335.1"/>
    </source>
</evidence>
<feature type="transmembrane region" description="Helical" evidence="14">
    <location>
        <begin position="197"/>
        <end position="214"/>
    </location>
</feature>
<feature type="compositionally biased region" description="Polar residues" evidence="13">
    <location>
        <begin position="36"/>
        <end position="61"/>
    </location>
</feature>
<dbReference type="SMART" id="SM00744">
    <property type="entry name" value="RINGv"/>
    <property type="match status" value="1"/>
</dbReference>
<evidence type="ECO:0000256" key="1">
    <source>
        <dbReference type="ARBA" id="ARBA00000900"/>
    </source>
</evidence>
<feature type="compositionally biased region" description="Polar residues" evidence="13">
    <location>
        <begin position="1"/>
        <end position="12"/>
    </location>
</feature>
<evidence type="ECO:0000256" key="5">
    <source>
        <dbReference type="ARBA" id="ARBA00022692"/>
    </source>
</evidence>
<dbReference type="OrthoDB" id="8062037at2759"/>
<accession>A0A9P3M0U5</accession>
<protein>
    <recommendedName>
        <fullName evidence="3">RING-type E3 ubiquitin transferase</fullName>
        <ecNumber evidence="3">2.3.2.27</ecNumber>
    </recommendedName>
</protein>
<evidence type="ECO:0000256" key="3">
    <source>
        <dbReference type="ARBA" id="ARBA00012483"/>
    </source>
</evidence>
<comment type="subcellular location">
    <subcellularLocation>
        <location evidence="2">Membrane</location>
        <topology evidence="2">Multi-pass membrane protein</topology>
    </subcellularLocation>
</comment>
<feature type="transmembrane region" description="Helical" evidence="14">
    <location>
        <begin position="226"/>
        <end position="251"/>
    </location>
</feature>
<evidence type="ECO:0000256" key="14">
    <source>
        <dbReference type="SAM" id="Phobius"/>
    </source>
</evidence>
<keyword evidence="4" id="KW-0808">Transferase</keyword>